<dbReference type="PANTHER" id="PTHR30055:SF146">
    <property type="entry name" value="HTH-TYPE TRANSCRIPTIONAL DUAL REGULATOR CECR"/>
    <property type="match status" value="1"/>
</dbReference>
<dbReference type="Gene3D" id="1.10.357.10">
    <property type="entry name" value="Tetracycline Repressor, domain 2"/>
    <property type="match status" value="1"/>
</dbReference>
<evidence type="ECO:0000313" key="6">
    <source>
        <dbReference type="Proteomes" id="UP000000580"/>
    </source>
</evidence>
<dbReference type="InterPro" id="IPR001647">
    <property type="entry name" value="HTH_TetR"/>
</dbReference>
<dbReference type="PROSITE" id="PS50977">
    <property type="entry name" value="HTH_TETR_2"/>
    <property type="match status" value="1"/>
</dbReference>
<proteinExistence type="predicted"/>
<dbReference type="eggNOG" id="COG1309">
    <property type="taxonomic scope" value="Bacteria"/>
</dbReference>
<accession>Q73WV1</accession>
<dbReference type="PANTHER" id="PTHR30055">
    <property type="entry name" value="HTH-TYPE TRANSCRIPTIONAL REGULATOR RUTR"/>
    <property type="match status" value="1"/>
</dbReference>
<evidence type="ECO:0000256" key="1">
    <source>
        <dbReference type="ARBA" id="ARBA00023125"/>
    </source>
</evidence>
<feature type="DNA-binding region" description="H-T-H motif" evidence="2">
    <location>
        <begin position="28"/>
        <end position="47"/>
    </location>
</feature>
<evidence type="ECO:0000256" key="2">
    <source>
        <dbReference type="PROSITE-ProRule" id="PRU00335"/>
    </source>
</evidence>
<dbReference type="PRINTS" id="PR00455">
    <property type="entry name" value="HTHTETR"/>
</dbReference>
<keyword evidence="6" id="KW-1185">Reference proteome</keyword>
<keyword evidence="1 2" id="KW-0238">DNA-binding</keyword>
<dbReference type="STRING" id="262316.MAP_2559"/>
<evidence type="ECO:0000313" key="5">
    <source>
        <dbReference type="EMBL" id="AAS04876.1"/>
    </source>
</evidence>
<gene>
    <name evidence="5" type="ordered locus">MAP_2559</name>
</gene>
<dbReference type="GO" id="GO:0003700">
    <property type="term" value="F:DNA-binding transcription factor activity"/>
    <property type="evidence" value="ECO:0007669"/>
    <property type="project" value="TreeGrafter"/>
</dbReference>
<dbReference type="AlphaFoldDB" id="Q73WV1"/>
<dbReference type="Proteomes" id="UP000000580">
    <property type="component" value="Chromosome"/>
</dbReference>
<dbReference type="HOGENOM" id="CLU_088572_1_0_11"/>
<protein>
    <recommendedName>
        <fullName evidence="4">HTH tetR-type domain-containing protein</fullName>
    </recommendedName>
</protein>
<organism evidence="5 6">
    <name type="scientific">Mycolicibacterium paratuberculosis (strain ATCC BAA-968 / K-10)</name>
    <name type="common">Mycobacterium paratuberculosis</name>
    <dbReference type="NCBI Taxonomy" id="262316"/>
    <lineage>
        <taxon>Bacteria</taxon>
        <taxon>Bacillati</taxon>
        <taxon>Actinomycetota</taxon>
        <taxon>Actinomycetes</taxon>
        <taxon>Mycobacteriales</taxon>
        <taxon>Mycobacteriaceae</taxon>
        <taxon>Mycobacterium</taxon>
        <taxon>Mycobacterium avium complex (MAC)</taxon>
    </lineage>
</organism>
<dbReference type="KEGG" id="mpa:MAP_2559"/>
<feature type="region of interest" description="Disordered" evidence="3">
    <location>
        <begin position="239"/>
        <end position="267"/>
    </location>
</feature>
<dbReference type="InterPro" id="IPR041484">
    <property type="entry name" value="TetR_C_25"/>
</dbReference>
<reference evidence="5 6" key="1">
    <citation type="journal article" date="2005" name="Proc. Natl. Acad. Sci. U.S.A.">
        <title>The complete genome sequence of Mycobacterium avium subspecies paratuberculosis.</title>
        <authorList>
            <person name="Li L."/>
            <person name="Bannantine J.P."/>
            <person name="Zhang Q."/>
            <person name="Amonsin A."/>
            <person name="May B.J."/>
            <person name="Alt D."/>
            <person name="Banerji N."/>
            <person name="Kanjilal S."/>
            <person name="Kapur V."/>
        </authorList>
    </citation>
    <scope>NUCLEOTIDE SEQUENCE [LARGE SCALE GENOMIC DNA]</scope>
    <source>
        <strain evidence="6">ATCC BAA-968 / K-10</strain>
    </source>
</reference>
<dbReference type="InterPro" id="IPR009057">
    <property type="entry name" value="Homeodomain-like_sf"/>
</dbReference>
<dbReference type="SUPFAM" id="SSF46689">
    <property type="entry name" value="Homeodomain-like"/>
    <property type="match status" value="1"/>
</dbReference>
<dbReference type="InterPro" id="IPR036271">
    <property type="entry name" value="Tet_transcr_reg_TetR-rel_C_sf"/>
</dbReference>
<dbReference type="InterPro" id="IPR050109">
    <property type="entry name" value="HTH-type_TetR-like_transc_reg"/>
</dbReference>
<dbReference type="Pfam" id="PF00440">
    <property type="entry name" value="TetR_N"/>
    <property type="match status" value="1"/>
</dbReference>
<evidence type="ECO:0000259" key="4">
    <source>
        <dbReference type="PROSITE" id="PS50977"/>
    </source>
</evidence>
<evidence type="ECO:0000256" key="3">
    <source>
        <dbReference type="SAM" id="MobiDB-lite"/>
    </source>
</evidence>
<dbReference type="GO" id="GO:0000976">
    <property type="term" value="F:transcription cis-regulatory region binding"/>
    <property type="evidence" value="ECO:0007669"/>
    <property type="project" value="TreeGrafter"/>
</dbReference>
<dbReference type="EMBL" id="AE016958">
    <property type="protein sequence ID" value="AAS04876.1"/>
    <property type="molecule type" value="Genomic_DNA"/>
</dbReference>
<dbReference type="SUPFAM" id="SSF48498">
    <property type="entry name" value="Tetracyclin repressor-like, C-terminal domain"/>
    <property type="match status" value="1"/>
</dbReference>
<feature type="domain" description="HTH tetR-type" evidence="4">
    <location>
        <begin position="6"/>
        <end position="65"/>
    </location>
</feature>
<name>Q73WV1_MYCPA</name>
<sequence>MRSADLTAAARIRDAAIEQFGEHGFGVGLRRIAEAAGVSAALVIHHFGSKEGLRKACDDHIAEQIRESKTEALQTNDPAVWFGQLAEIEEFAPLIAYVLRSMQTGGDLAKMLWRQMIENAEGYLEEGVRAGTIKPSRDPRARAKYLGITGGGGLLLYLQMHDNPTDLRAVLRDYSRDMILPALEIYTEGLMADRTMYDAFLAAEDQGDSPWQLTVLRPSRSAGSPRTSVRCGHWTVSTSPCGREKSTVSWGPTAPASRPRSASCWDW</sequence>
<dbReference type="Pfam" id="PF17933">
    <property type="entry name" value="TetR_C_25"/>
    <property type="match status" value="1"/>
</dbReference>